<proteinExistence type="predicted"/>
<name>A0A9D4MC62_DREPO</name>
<comment type="caution">
    <text evidence="1">The sequence shown here is derived from an EMBL/GenBank/DDBJ whole genome shotgun (WGS) entry which is preliminary data.</text>
</comment>
<sequence>MSGLNGCLHIMPCLLQPNPLQLTFHLPLHCYLAYTLPCSFTAQPPVVNVPPAPPSLPGLYSAMYFYSPTPCSQRSTCPFIATWPMLCYVLLQPYPLQLTFHLPLHRYLAYTLPCSFTAQPPAVNVPPVPPSLPGLYSAMLFYSPTPYS</sequence>
<gene>
    <name evidence="1" type="ORF">DPMN_036799</name>
</gene>
<reference evidence="1" key="2">
    <citation type="submission" date="2020-11" db="EMBL/GenBank/DDBJ databases">
        <authorList>
            <person name="McCartney M.A."/>
            <person name="Auch B."/>
            <person name="Kono T."/>
            <person name="Mallez S."/>
            <person name="Becker A."/>
            <person name="Gohl D.M."/>
            <person name="Silverstein K.A.T."/>
            <person name="Koren S."/>
            <person name="Bechman K.B."/>
            <person name="Herman A."/>
            <person name="Abrahante J.E."/>
            <person name="Garbe J."/>
        </authorList>
    </citation>
    <scope>NUCLEOTIDE SEQUENCE</scope>
    <source>
        <strain evidence="1">Duluth1</strain>
        <tissue evidence="1">Whole animal</tissue>
    </source>
</reference>
<evidence type="ECO:0000313" key="2">
    <source>
        <dbReference type="Proteomes" id="UP000828390"/>
    </source>
</evidence>
<evidence type="ECO:0000313" key="1">
    <source>
        <dbReference type="EMBL" id="KAH3873561.1"/>
    </source>
</evidence>
<protein>
    <submittedName>
        <fullName evidence="1">Uncharacterized protein</fullName>
    </submittedName>
</protein>
<dbReference type="Proteomes" id="UP000828390">
    <property type="component" value="Unassembled WGS sequence"/>
</dbReference>
<accession>A0A9D4MC62</accession>
<keyword evidence="2" id="KW-1185">Reference proteome</keyword>
<organism evidence="1 2">
    <name type="scientific">Dreissena polymorpha</name>
    <name type="common">Zebra mussel</name>
    <name type="synonym">Mytilus polymorpha</name>
    <dbReference type="NCBI Taxonomy" id="45954"/>
    <lineage>
        <taxon>Eukaryota</taxon>
        <taxon>Metazoa</taxon>
        <taxon>Spiralia</taxon>
        <taxon>Lophotrochozoa</taxon>
        <taxon>Mollusca</taxon>
        <taxon>Bivalvia</taxon>
        <taxon>Autobranchia</taxon>
        <taxon>Heteroconchia</taxon>
        <taxon>Euheterodonta</taxon>
        <taxon>Imparidentia</taxon>
        <taxon>Neoheterodontei</taxon>
        <taxon>Myida</taxon>
        <taxon>Dreissenoidea</taxon>
        <taxon>Dreissenidae</taxon>
        <taxon>Dreissena</taxon>
    </lineage>
</organism>
<dbReference type="AlphaFoldDB" id="A0A9D4MC62"/>
<reference evidence="1" key="1">
    <citation type="journal article" date="2019" name="bioRxiv">
        <title>The Genome of the Zebra Mussel, Dreissena polymorpha: A Resource for Invasive Species Research.</title>
        <authorList>
            <person name="McCartney M.A."/>
            <person name="Auch B."/>
            <person name="Kono T."/>
            <person name="Mallez S."/>
            <person name="Zhang Y."/>
            <person name="Obille A."/>
            <person name="Becker A."/>
            <person name="Abrahante J.E."/>
            <person name="Garbe J."/>
            <person name="Badalamenti J.P."/>
            <person name="Herman A."/>
            <person name="Mangelson H."/>
            <person name="Liachko I."/>
            <person name="Sullivan S."/>
            <person name="Sone E.D."/>
            <person name="Koren S."/>
            <person name="Silverstein K.A.T."/>
            <person name="Beckman K.B."/>
            <person name="Gohl D.M."/>
        </authorList>
    </citation>
    <scope>NUCLEOTIDE SEQUENCE</scope>
    <source>
        <strain evidence="1">Duluth1</strain>
        <tissue evidence="1">Whole animal</tissue>
    </source>
</reference>
<dbReference type="EMBL" id="JAIWYP010000002">
    <property type="protein sequence ID" value="KAH3873561.1"/>
    <property type="molecule type" value="Genomic_DNA"/>
</dbReference>